<dbReference type="RefSeq" id="WP_140738302.1">
    <property type="nucleotide sequence ID" value="NZ_RCZM01000002.1"/>
</dbReference>
<dbReference type="GO" id="GO:0008168">
    <property type="term" value="F:methyltransferase activity"/>
    <property type="evidence" value="ECO:0007669"/>
    <property type="project" value="UniProtKB-KW"/>
</dbReference>
<dbReference type="SUPFAM" id="SSF53335">
    <property type="entry name" value="S-adenosyl-L-methionine-dependent methyltransferases"/>
    <property type="match status" value="1"/>
</dbReference>
<organism evidence="2 3">
    <name type="scientific">Pedococcus bigeumensis</name>
    <dbReference type="NCBI Taxonomy" id="433644"/>
    <lineage>
        <taxon>Bacteria</taxon>
        <taxon>Bacillati</taxon>
        <taxon>Actinomycetota</taxon>
        <taxon>Actinomycetes</taxon>
        <taxon>Micrococcales</taxon>
        <taxon>Intrasporangiaceae</taxon>
        <taxon>Pedococcus</taxon>
    </lineage>
</organism>
<accession>A0A502D1C9</accession>
<dbReference type="Gene3D" id="3.40.50.150">
    <property type="entry name" value="Vaccinia Virus protein VP39"/>
    <property type="match status" value="1"/>
</dbReference>
<keyword evidence="2" id="KW-0808">Transferase</keyword>
<name>A0A502D1C9_9MICO</name>
<dbReference type="Pfam" id="PF13649">
    <property type="entry name" value="Methyltransf_25"/>
    <property type="match status" value="1"/>
</dbReference>
<dbReference type="InterPro" id="IPR041698">
    <property type="entry name" value="Methyltransf_25"/>
</dbReference>
<dbReference type="EMBL" id="RCZM01000002">
    <property type="protein sequence ID" value="TPG18189.1"/>
    <property type="molecule type" value="Genomic_DNA"/>
</dbReference>
<dbReference type="Proteomes" id="UP000317722">
    <property type="component" value="Unassembled WGS sequence"/>
</dbReference>
<evidence type="ECO:0000313" key="2">
    <source>
        <dbReference type="EMBL" id="TPG18189.1"/>
    </source>
</evidence>
<dbReference type="AlphaFoldDB" id="A0A502D1C9"/>
<feature type="domain" description="Methyltransferase" evidence="1">
    <location>
        <begin position="69"/>
        <end position="155"/>
    </location>
</feature>
<dbReference type="CDD" id="cd02440">
    <property type="entry name" value="AdoMet_MTases"/>
    <property type="match status" value="1"/>
</dbReference>
<keyword evidence="3" id="KW-1185">Reference proteome</keyword>
<evidence type="ECO:0000259" key="1">
    <source>
        <dbReference type="Pfam" id="PF13649"/>
    </source>
</evidence>
<keyword evidence="2" id="KW-0489">Methyltransferase</keyword>
<evidence type="ECO:0000313" key="3">
    <source>
        <dbReference type="Proteomes" id="UP000317722"/>
    </source>
</evidence>
<gene>
    <name evidence="2" type="ORF">EAH86_07310</name>
</gene>
<reference evidence="2 3" key="1">
    <citation type="journal article" date="2019" name="Environ. Microbiol.">
        <title>Species interactions and distinct microbial communities in high Arctic permafrost affected cryosols are associated with the CH4 and CO2 gas fluxes.</title>
        <authorList>
            <person name="Altshuler I."/>
            <person name="Hamel J."/>
            <person name="Turney S."/>
            <person name="Magnuson E."/>
            <person name="Levesque R."/>
            <person name="Greer C."/>
            <person name="Whyte L.G."/>
        </authorList>
    </citation>
    <scope>NUCLEOTIDE SEQUENCE [LARGE SCALE GENOMIC DNA]</scope>
    <source>
        <strain evidence="2 3">S9.3A</strain>
    </source>
</reference>
<proteinExistence type="predicted"/>
<dbReference type="GO" id="GO:0032259">
    <property type="term" value="P:methylation"/>
    <property type="evidence" value="ECO:0007669"/>
    <property type="project" value="UniProtKB-KW"/>
</dbReference>
<dbReference type="InterPro" id="IPR029063">
    <property type="entry name" value="SAM-dependent_MTases_sf"/>
</dbReference>
<sequence>MSALVDAGPQSPAGHASPARVFAAALALGSLTAVIDGLGAHHELPVRSWTGQASRGDHFLVDHCHGSTVDLGCGPGRIAAELQARGHEVLGVDVSPSALIAARRRGVPVACCSIFEALPGEGTWDTALLADGNIGIGGDPVSLLRRARQLVRAGGRVVVDLAKPGTGLRVHQLHLRAGDLASTSFPWAVLGPDALADIAAAAGLGVLQVSRGRGRTVGVLSGVADVPS</sequence>
<dbReference type="OrthoDB" id="4484556at2"/>
<protein>
    <submittedName>
        <fullName evidence="2">Class I SAM-dependent methyltransferase</fullName>
    </submittedName>
</protein>
<comment type="caution">
    <text evidence="2">The sequence shown here is derived from an EMBL/GenBank/DDBJ whole genome shotgun (WGS) entry which is preliminary data.</text>
</comment>